<evidence type="ECO:0000313" key="3">
    <source>
        <dbReference type="Proteomes" id="UP000823786"/>
    </source>
</evidence>
<organism evidence="2 3">
    <name type="scientific">Rhizobium herbae</name>
    <dbReference type="NCBI Taxonomy" id="508661"/>
    <lineage>
        <taxon>Bacteria</taxon>
        <taxon>Pseudomonadati</taxon>
        <taxon>Pseudomonadota</taxon>
        <taxon>Alphaproteobacteria</taxon>
        <taxon>Hyphomicrobiales</taxon>
        <taxon>Rhizobiaceae</taxon>
        <taxon>Rhizobium/Agrobacterium group</taxon>
        <taxon>Rhizobium</taxon>
    </lineage>
</organism>
<name>A0ABS4EIJ6_9HYPH</name>
<feature type="compositionally biased region" description="Low complexity" evidence="1">
    <location>
        <begin position="244"/>
        <end position="255"/>
    </location>
</feature>
<evidence type="ECO:0000313" key="2">
    <source>
        <dbReference type="EMBL" id="MBP1857761.1"/>
    </source>
</evidence>
<dbReference type="Proteomes" id="UP000823786">
    <property type="component" value="Unassembled WGS sequence"/>
</dbReference>
<feature type="compositionally biased region" description="Acidic residues" evidence="1">
    <location>
        <begin position="597"/>
        <end position="609"/>
    </location>
</feature>
<feature type="region of interest" description="Disordered" evidence="1">
    <location>
        <begin position="420"/>
        <end position="449"/>
    </location>
</feature>
<gene>
    <name evidence="2" type="ORF">J2Z75_001257</name>
</gene>
<feature type="region of interest" description="Disordered" evidence="1">
    <location>
        <begin position="303"/>
        <end position="368"/>
    </location>
</feature>
<reference evidence="2 3" key="1">
    <citation type="submission" date="2021-03" db="EMBL/GenBank/DDBJ databases">
        <title>Genomic Encyclopedia of Type Strains, Phase IV (KMG-IV): sequencing the most valuable type-strain genomes for metagenomic binning, comparative biology and taxonomic classification.</title>
        <authorList>
            <person name="Goeker M."/>
        </authorList>
    </citation>
    <scope>NUCLEOTIDE SEQUENCE [LARGE SCALE GENOMIC DNA]</scope>
    <source>
        <strain evidence="2 3">DSM 26427</strain>
    </source>
</reference>
<dbReference type="EMBL" id="JAGGJV010000002">
    <property type="protein sequence ID" value="MBP1857761.1"/>
    <property type="molecule type" value="Genomic_DNA"/>
</dbReference>
<evidence type="ECO:0000256" key="1">
    <source>
        <dbReference type="SAM" id="MobiDB-lite"/>
    </source>
</evidence>
<keyword evidence="3" id="KW-1185">Reference proteome</keyword>
<protein>
    <submittedName>
        <fullName evidence="2">Uncharacterized protein</fullName>
    </submittedName>
</protein>
<feature type="region of interest" description="Disordered" evidence="1">
    <location>
        <begin position="222"/>
        <end position="256"/>
    </location>
</feature>
<feature type="region of interest" description="Disordered" evidence="1">
    <location>
        <begin position="585"/>
        <end position="656"/>
    </location>
</feature>
<accession>A0ABS4EIJ6</accession>
<feature type="compositionally biased region" description="Basic and acidic residues" evidence="1">
    <location>
        <begin position="610"/>
        <end position="626"/>
    </location>
</feature>
<proteinExistence type="predicted"/>
<feature type="region of interest" description="Disordered" evidence="1">
    <location>
        <begin position="524"/>
        <end position="570"/>
    </location>
</feature>
<dbReference type="RefSeq" id="WP_209849328.1">
    <property type="nucleotide sequence ID" value="NZ_JAGGJV010000002.1"/>
</dbReference>
<comment type="caution">
    <text evidence="2">The sequence shown here is derived from an EMBL/GenBank/DDBJ whole genome shotgun (WGS) entry which is preliminary data.</text>
</comment>
<sequence length="656" mass="69823">MPILTVKTSVTAAAQAAAVVETATPRERTLPLPVRISGNQSEAVLKILETLNRHLVGSEPLPKEALIRLLDTLAKILKFPPLPQETLRDFSKRLAVFLETLPPAARLALEKQLGQRNLAVSIRILAEALKTPSIIDTPRLLDRLFTPAPVARAVVGQPDGKPAPALPVPQGQAAVQGRQIALPATQALVAGPAIVPDPGLLQAALKKAFGDDDDLVPPVIAVEENETEQSTVTTPRRDDPPAKAPTAQPQQPAKAGSETIPLLRAAAAFLAADPEALSLVAAIATGDIDSRIKIELEQELGLDLSEQTEPMDLPEQTTQSEPRKPAEQPPLESRPASDIRASNGKELPTFANPPASRPDLPLPEDLPLAEDLPLPEIDAEPTRFFSAEPDVVAETTNTSAKPPLLRTINEVDGFKGHDLGEWELEPESQSLASAEEAQPATFEPETGRPEKTLVQTLKALVEASLPLPGGAVDGPDTLFAALAGETADMGAETLFAQLEAADDAGALPDTALLTADIGDKAEPLGFEPDSWSALLDEPAEKTTNRPALAPPSTMDERAREAQTPRLADTGIVRDAIPFAMIPYLPAKTQDTRTTKIEDEEQPAFAEDEDEGRREEGGDQPENRGDDEAAASQTEAEEPENDAGAAYDLYRRMGGLG</sequence>